<proteinExistence type="predicted"/>
<gene>
    <name evidence="2" type="ORF">MUN82_12600</name>
</gene>
<dbReference type="Proteomes" id="UP000829925">
    <property type="component" value="Chromosome"/>
</dbReference>
<sequence length="125" mass="13289">MMKKLLTLLLGFACALGSCQRTETTTDMPTTTADTITADSAAAPATTSTPNTSVSTEADAHIAVRNYVQELPNRAVYQLDSASVVDADAQFQVLVPRTDWAGRMPNKAAFNVDKQTGVVSVQPVK</sequence>
<evidence type="ECO:0000256" key="1">
    <source>
        <dbReference type="SAM" id="SignalP"/>
    </source>
</evidence>
<name>A0A8T9SPZ9_9BACT</name>
<protein>
    <recommendedName>
        <fullName evidence="4">Lipoprotein</fullName>
    </recommendedName>
</protein>
<feature type="chain" id="PRO_5035813993" description="Lipoprotein" evidence="1">
    <location>
        <begin position="21"/>
        <end position="125"/>
    </location>
</feature>
<dbReference type="EMBL" id="CP095053">
    <property type="protein sequence ID" value="UOR03787.1"/>
    <property type="molecule type" value="Genomic_DNA"/>
</dbReference>
<dbReference type="KEGG" id="haei:MUN82_12600"/>
<dbReference type="RefSeq" id="WP_245090910.1">
    <property type="nucleotide sequence ID" value="NZ_CP095053.1"/>
</dbReference>
<evidence type="ECO:0008006" key="4">
    <source>
        <dbReference type="Google" id="ProtNLM"/>
    </source>
</evidence>
<keyword evidence="1" id="KW-0732">Signal</keyword>
<keyword evidence="3" id="KW-1185">Reference proteome</keyword>
<organism evidence="2 3">
    <name type="scientific">Hymenobacter aerilatus</name>
    <dbReference type="NCBI Taxonomy" id="2932251"/>
    <lineage>
        <taxon>Bacteria</taxon>
        <taxon>Pseudomonadati</taxon>
        <taxon>Bacteroidota</taxon>
        <taxon>Cytophagia</taxon>
        <taxon>Cytophagales</taxon>
        <taxon>Hymenobacteraceae</taxon>
        <taxon>Hymenobacter</taxon>
    </lineage>
</organism>
<evidence type="ECO:0000313" key="2">
    <source>
        <dbReference type="EMBL" id="UOR03787.1"/>
    </source>
</evidence>
<feature type="signal peptide" evidence="1">
    <location>
        <begin position="1"/>
        <end position="20"/>
    </location>
</feature>
<accession>A0A8T9SPZ9</accession>
<reference evidence="2 3" key="1">
    <citation type="submission" date="2022-04" db="EMBL/GenBank/DDBJ databases">
        <title>Hymenobacter sp. isolated from the air.</title>
        <authorList>
            <person name="Won M."/>
            <person name="Lee C.-M."/>
            <person name="Woen H.-Y."/>
            <person name="Kwon S.-W."/>
        </authorList>
    </citation>
    <scope>NUCLEOTIDE SEQUENCE [LARGE SCALE GENOMIC DNA]</scope>
    <source>
        <strain evidence="3">5413 J-13</strain>
    </source>
</reference>
<dbReference type="AlphaFoldDB" id="A0A8T9SPZ9"/>
<evidence type="ECO:0000313" key="3">
    <source>
        <dbReference type="Proteomes" id="UP000829925"/>
    </source>
</evidence>
<dbReference type="PROSITE" id="PS51257">
    <property type="entry name" value="PROKAR_LIPOPROTEIN"/>
    <property type="match status" value="1"/>
</dbReference>